<keyword evidence="1" id="KW-0472">Membrane</keyword>
<dbReference type="STRING" id="996166.SAMN05192554_111101"/>
<evidence type="ECO:0000313" key="2">
    <source>
        <dbReference type="EMBL" id="SDM99372.1"/>
    </source>
</evidence>
<keyword evidence="3" id="KW-1185">Reference proteome</keyword>
<name>A0A1G9XRB7_9EURY</name>
<keyword evidence="1" id="KW-1133">Transmembrane helix</keyword>
<keyword evidence="1" id="KW-0812">Transmembrane</keyword>
<dbReference type="RefSeq" id="WP_089733927.1">
    <property type="nucleotide sequence ID" value="NZ_FNIA01000011.1"/>
</dbReference>
<dbReference type="EMBL" id="FNIA01000011">
    <property type="protein sequence ID" value="SDM99372.1"/>
    <property type="molecule type" value="Genomic_DNA"/>
</dbReference>
<organism evidence="2 3">
    <name type="scientific">Haloarchaeobius iranensis</name>
    <dbReference type="NCBI Taxonomy" id="996166"/>
    <lineage>
        <taxon>Archaea</taxon>
        <taxon>Methanobacteriati</taxon>
        <taxon>Methanobacteriota</taxon>
        <taxon>Stenosarchaea group</taxon>
        <taxon>Halobacteria</taxon>
        <taxon>Halobacteriales</taxon>
        <taxon>Halorubellaceae</taxon>
        <taxon>Haloarchaeobius</taxon>
    </lineage>
</organism>
<accession>A0A1G9XRB7</accession>
<reference evidence="2 3" key="1">
    <citation type="submission" date="2016-10" db="EMBL/GenBank/DDBJ databases">
        <authorList>
            <person name="de Groot N.N."/>
        </authorList>
    </citation>
    <scope>NUCLEOTIDE SEQUENCE [LARGE SCALE GENOMIC DNA]</scope>
    <source>
        <strain evidence="3">EB21,IBRC-M 10013,KCTC 4048</strain>
    </source>
</reference>
<feature type="transmembrane region" description="Helical" evidence="1">
    <location>
        <begin position="31"/>
        <end position="49"/>
    </location>
</feature>
<sequence length="335" mass="36280">MRLTRRGIGAVVLLVVTIAMAVQFGSRQLGAIVIPVVVACLGAVIQIALTGRPAVERVVPDAGHIGETRPVRLRFDVSSPVAARVVDENPAAIGATGNVFDTTIGDDILEYDVEYLARGEHELGPLTVTVTDVLALAERTYTYSMYDSVLVYPRVYTLTGATRHDLNLLPEGGFDHNREEFDRLREYDRGDSLRDVHWKSSAKRPTDDLVVKEFLAETDLGDVRIAAEAADGWDDDMAEAAASIALYLLDNGIAVGIATPNGELEVAAGADQRERLLSLLATVGPGQVPEHYREKADIHITASEGTAVSVRMQDNEVPFEQFVSDDVPSSREVTA</sequence>
<dbReference type="OrthoDB" id="313155at2157"/>
<dbReference type="Proteomes" id="UP000199370">
    <property type="component" value="Unassembled WGS sequence"/>
</dbReference>
<dbReference type="PANTHER" id="PTHR34351:SF1">
    <property type="entry name" value="SLR1927 PROTEIN"/>
    <property type="match status" value="1"/>
</dbReference>
<protein>
    <submittedName>
        <fullName evidence="2">Uncharacterized conserved protein, DUF58 family, contains vWF domain</fullName>
    </submittedName>
</protein>
<dbReference type="PANTHER" id="PTHR34351">
    <property type="entry name" value="SLR1927 PROTEIN-RELATED"/>
    <property type="match status" value="1"/>
</dbReference>
<evidence type="ECO:0000313" key="3">
    <source>
        <dbReference type="Proteomes" id="UP000199370"/>
    </source>
</evidence>
<proteinExistence type="predicted"/>
<dbReference type="AlphaFoldDB" id="A0A1G9XRB7"/>
<evidence type="ECO:0000256" key="1">
    <source>
        <dbReference type="SAM" id="Phobius"/>
    </source>
</evidence>
<gene>
    <name evidence="2" type="ORF">SAMN05192554_111101</name>
</gene>